<comment type="caution">
    <text evidence="1">The sequence shown here is derived from an EMBL/GenBank/DDBJ whole genome shotgun (WGS) entry which is preliminary data.</text>
</comment>
<sequence length="111" mass="12110">MDLESRLREDYACAGGGRRAAGAALYSNVGDTRDAPAAAGTPSGAAGDDIFYFLRLRRSIFDVLTSRRGAGDDRALGRRILYNEHRTLSLKNNSLVQFSTLSYETGTNLNY</sequence>
<keyword evidence="2" id="KW-1185">Reference proteome</keyword>
<protein>
    <submittedName>
        <fullName evidence="1">Uncharacterized protein</fullName>
    </submittedName>
</protein>
<proteinExistence type="predicted"/>
<evidence type="ECO:0000313" key="2">
    <source>
        <dbReference type="Proteomes" id="UP000299102"/>
    </source>
</evidence>
<reference evidence="1 2" key="1">
    <citation type="journal article" date="2019" name="Commun. Biol.">
        <title>The bagworm genome reveals a unique fibroin gene that provides high tensile strength.</title>
        <authorList>
            <person name="Kono N."/>
            <person name="Nakamura H."/>
            <person name="Ohtoshi R."/>
            <person name="Tomita M."/>
            <person name="Numata K."/>
            <person name="Arakawa K."/>
        </authorList>
    </citation>
    <scope>NUCLEOTIDE SEQUENCE [LARGE SCALE GENOMIC DNA]</scope>
</reference>
<name>A0A4C1UA00_EUMVA</name>
<evidence type="ECO:0000313" key="1">
    <source>
        <dbReference type="EMBL" id="GBP23201.1"/>
    </source>
</evidence>
<dbReference type="AlphaFoldDB" id="A0A4C1UA00"/>
<accession>A0A4C1UA00</accession>
<dbReference type="Proteomes" id="UP000299102">
    <property type="component" value="Unassembled WGS sequence"/>
</dbReference>
<organism evidence="1 2">
    <name type="scientific">Eumeta variegata</name>
    <name type="common">Bagworm moth</name>
    <name type="synonym">Eumeta japonica</name>
    <dbReference type="NCBI Taxonomy" id="151549"/>
    <lineage>
        <taxon>Eukaryota</taxon>
        <taxon>Metazoa</taxon>
        <taxon>Ecdysozoa</taxon>
        <taxon>Arthropoda</taxon>
        <taxon>Hexapoda</taxon>
        <taxon>Insecta</taxon>
        <taxon>Pterygota</taxon>
        <taxon>Neoptera</taxon>
        <taxon>Endopterygota</taxon>
        <taxon>Lepidoptera</taxon>
        <taxon>Glossata</taxon>
        <taxon>Ditrysia</taxon>
        <taxon>Tineoidea</taxon>
        <taxon>Psychidae</taxon>
        <taxon>Oiketicinae</taxon>
        <taxon>Eumeta</taxon>
    </lineage>
</organism>
<gene>
    <name evidence="1" type="ORF">EVAR_82366_1</name>
</gene>
<dbReference type="EMBL" id="BGZK01000148">
    <property type="protein sequence ID" value="GBP23201.1"/>
    <property type="molecule type" value="Genomic_DNA"/>
</dbReference>